<keyword evidence="5" id="KW-0325">Glycoprotein</keyword>
<dbReference type="Pfam" id="PF03098">
    <property type="entry name" value="An_peroxidase"/>
    <property type="match status" value="2"/>
</dbReference>
<keyword evidence="3" id="KW-0732">Signal</keyword>
<evidence type="ECO:0000256" key="2">
    <source>
        <dbReference type="ARBA" id="ARBA00022525"/>
    </source>
</evidence>
<dbReference type="CDD" id="cd09822">
    <property type="entry name" value="peroxinectin_like_bacterial"/>
    <property type="match status" value="1"/>
</dbReference>
<evidence type="ECO:0000256" key="4">
    <source>
        <dbReference type="ARBA" id="ARBA00022737"/>
    </source>
</evidence>
<comment type="subcellular location">
    <subcellularLocation>
        <location evidence="1">Secreted</location>
    </subcellularLocation>
</comment>
<protein>
    <submittedName>
        <fullName evidence="8">VCBS repeat-containing protein</fullName>
    </submittedName>
</protein>
<dbReference type="InterPro" id="IPR010255">
    <property type="entry name" value="Haem_peroxidase_sf"/>
</dbReference>
<feature type="domain" description="Teneurin-like YD-shell" evidence="7">
    <location>
        <begin position="3206"/>
        <end position="3507"/>
    </location>
</feature>
<dbReference type="GO" id="GO:0016020">
    <property type="term" value="C:membrane"/>
    <property type="evidence" value="ECO:0007669"/>
    <property type="project" value="InterPro"/>
</dbReference>
<dbReference type="Gene3D" id="2.180.10.10">
    <property type="entry name" value="RHS repeat-associated core"/>
    <property type="match status" value="5"/>
</dbReference>
<dbReference type="GO" id="GO:0006979">
    <property type="term" value="P:response to oxidative stress"/>
    <property type="evidence" value="ECO:0007669"/>
    <property type="project" value="InterPro"/>
</dbReference>
<dbReference type="PANTHER" id="PTHR11475">
    <property type="entry name" value="OXIDASE/PEROXIDASE"/>
    <property type="match status" value="1"/>
</dbReference>
<dbReference type="Pfam" id="PF25023">
    <property type="entry name" value="TEN_YD-shell"/>
    <property type="match status" value="1"/>
</dbReference>
<dbReference type="InterPro" id="IPR037120">
    <property type="entry name" value="Haem_peroxidase_sf_animal"/>
</dbReference>
<dbReference type="Pfam" id="PF05593">
    <property type="entry name" value="RHS_repeat"/>
    <property type="match status" value="10"/>
</dbReference>
<dbReference type="SUPFAM" id="SSF48113">
    <property type="entry name" value="Heme-dependent peroxidases"/>
    <property type="match status" value="2"/>
</dbReference>
<dbReference type="Pfam" id="PF17963">
    <property type="entry name" value="Big_9"/>
    <property type="match status" value="1"/>
</dbReference>
<dbReference type="InterPro" id="IPR015919">
    <property type="entry name" value="Cadherin-like_sf"/>
</dbReference>
<dbReference type="Pfam" id="PF13517">
    <property type="entry name" value="FG-GAP_3"/>
    <property type="match status" value="6"/>
</dbReference>
<dbReference type="InterPro" id="IPR019791">
    <property type="entry name" value="Haem_peroxidase_animal"/>
</dbReference>
<dbReference type="InterPro" id="IPR031325">
    <property type="entry name" value="RHS_repeat"/>
</dbReference>
<name>A0A8J7AKI0_9CYAN</name>
<accession>A0A8J7AKI0</accession>
<dbReference type="SUPFAM" id="SSF69318">
    <property type="entry name" value="Integrin alpha N-terminal domain"/>
    <property type="match status" value="3"/>
</dbReference>
<evidence type="ECO:0000256" key="3">
    <source>
        <dbReference type="ARBA" id="ARBA00022729"/>
    </source>
</evidence>
<evidence type="ECO:0000256" key="5">
    <source>
        <dbReference type="ARBA" id="ARBA00023180"/>
    </source>
</evidence>
<evidence type="ECO:0000256" key="6">
    <source>
        <dbReference type="SAM" id="MobiDB-lite"/>
    </source>
</evidence>
<organism evidence="8 9">
    <name type="scientific">Vasconcelosia minhoensis LEGE 07310</name>
    <dbReference type="NCBI Taxonomy" id="915328"/>
    <lineage>
        <taxon>Bacteria</taxon>
        <taxon>Bacillati</taxon>
        <taxon>Cyanobacteriota</taxon>
        <taxon>Cyanophyceae</taxon>
        <taxon>Nodosilineales</taxon>
        <taxon>Cymatolegaceae</taxon>
        <taxon>Vasconcelosia</taxon>
        <taxon>Vasconcelosia minhoensis</taxon>
    </lineage>
</organism>
<evidence type="ECO:0000313" key="8">
    <source>
        <dbReference type="EMBL" id="MBE9075751.1"/>
    </source>
</evidence>
<dbReference type="InterPro" id="IPR028994">
    <property type="entry name" value="Integrin_alpha_N"/>
</dbReference>
<dbReference type="Gene3D" id="2.60.40.10">
    <property type="entry name" value="Immunoglobulins"/>
    <property type="match status" value="2"/>
</dbReference>
<dbReference type="InterPro" id="IPR013517">
    <property type="entry name" value="FG-GAP"/>
</dbReference>
<dbReference type="InterPro" id="IPR056823">
    <property type="entry name" value="TEN-like_YD-shell"/>
</dbReference>
<keyword evidence="9" id="KW-1185">Reference proteome</keyword>
<reference evidence="8" key="1">
    <citation type="submission" date="2020-10" db="EMBL/GenBank/DDBJ databases">
        <authorList>
            <person name="Castelo-Branco R."/>
            <person name="Eusebio N."/>
            <person name="Adriana R."/>
            <person name="Vieira A."/>
            <person name="Brugerolle De Fraissinette N."/>
            <person name="Rezende De Castro R."/>
            <person name="Schneider M.P."/>
            <person name="Vasconcelos V."/>
            <person name="Leao P.N."/>
        </authorList>
    </citation>
    <scope>NUCLEOTIDE SEQUENCE</scope>
    <source>
        <strain evidence="8">LEGE 07310</strain>
    </source>
</reference>
<dbReference type="PANTHER" id="PTHR11475:SF4">
    <property type="entry name" value="CHORION PEROXIDASE"/>
    <property type="match status" value="1"/>
</dbReference>
<dbReference type="GO" id="GO:0020037">
    <property type="term" value="F:heme binding"/>
    <property type="evidence" value="ECO:0007669"/>
    <property type="project" value="InterPro"/>
</dbReference>
<dbReference type="Gene3D" id="2.130.10.130">
    <property type="entry name" value="Integrin alpha, N-terminal"/>
    <property type="match status" value="2"/>
</dbReference>
<dbReference type="Gene3D" id="2.30.30.100">
    <property type="match status" value="1"/>
</dbReference>
<evidence type="ECO:0000259" key="7">
    <source>
        <dbReference type="Pfam" id="PF25023"/>
    </source>
</evidence>
<proteinExistence type="predicted"/>
<comment type="caution">
    <text evidence="8">The sequence shown here is derived from an EMBL/GenBank/DDBJ whole genome shotgun (WGS) entry which is preliminary data.</text>
</comment>
<dbReference type="InterPro" id="IPR022385">
    <property type="entry name" value="Rhs_assc_core"/>
</dbReference>
<dbReference type="Gene3D" id="1.10.640.10">
    <property type="entry name" value="Haem peroxidase domain superfamily, animal type"/>
    <property type="match status" value="2"/>
</dbReference>
<keyword evidence="2" id="KW-0964">Secreted</keyword>
<dbReference type="InterPro" id="IPR013783">
    <property type="entry name" value="Ig-like_fold"/>
</dbReference>
<dbReference type="SUPFAM" id="SSF49313">
    <property type="entry name" value="Cadherin-like"/>
    <property type="match status" value="1"/>
</dbReference>
<dbReference type="Proteomes" id="UP000636505">
    <property type="component" value="Unassembled WGS sequence"/>
</dbReference>
<dbReference type="NCBIfam" id="TIGR01643">
    <property type="entry name" value="YD_repeat_2x"/>
    <property type="match status" value="9"/>
</dbReference>
<sequence length="3744" mass="400627">MLKAGFGDTSAEQYVDILSSLQDGSFTLDAAALEGILGQPLSDGSYTLNVIAEDSAGNASQPVSFQFTLDTTGPAALSLVSPVAGGTHSGHVHLVGSAEEAVTVDASLNGAAAETFTLAAGEFDQLLQALPLSVGGHQLALTLSDAAGNITQTTVAFEVAATPFVTGPQAATGWAVLNADTLLLGESDSYVVQASLPVALGSTEGSRTLRFAVDAGFDVSDTTAGTEDLFALYLVDAANPAQTLLDGGTPGTPLFSLRGETAEFTPGLVRYDGRFVEVDLSGLTQQSEGRLVFQLLNQDGDTGSRVQVSELTNTLDPEGISGPRFPVDTRLATIAGEVDFSKLSVNSQVKALFSQVRFNPATGEYTAELRLHNTGTTAIGRQAAVVFEGLPTGVTLQTQSGTDANGNGYVSLRNAIPAGGLAADASTAAISATLSNPDQLRLALTPQVWVSGPNQAPVLPELGPLTATPGQKLEISLVATDADGDRVTYSLRSDGPLPKGKISGSGKLTFEPTPEQIGEYGFTLVATDGAAEVTQSVSLTVAADPLTTTKISGRILDIDGNSLANLPLALGRLQAVTDANGNFTLTIPATSFPTEEINIQIPLGDPAFDPFRTGTSEINLRRTTFDGATGTSTSNPLRHPNLVSTFMDASMVYGTDAARASALRTNDGTGRLKVSGADLLPVNNVQTFPNGPLANNNRGLTAPASLFATGDVRANENLGLTALHTVFVREHNRLADEISLANPGLSGEELYQRTRQLVAAQIQQITYAEFLPQFVGAGAIGTYSGYDAAVDPSVSHLFSAAAFRLGHTQSADSFLMIGDDGQALPTVALKDSTFNPAIIQQYGIDPVLRGLFAQSAQAVDTKVIDALRDALFGPPGAGGIDLAAVDIQRGRDVGLPDYNQARVDFGLAPVSSFAEITSDVSLQQVLQQVYGSVDDIDVIVGGLAEDKLAGSMVGELFQQVIVDQFERLRDGDRFWYENSQLSADELAFVRGTSLKSLIERNTGIDDLPGNLFSTGAALSGPGAGGAAAAQTTSEYRSIDGSDNNLANPELGKTGTRLRVDYTQAYGDGIRSLAGANRPNVREISNAIFDQEGSIPDPTGATAFMLAWSQFVTHDMTFAPDGAADTLKVYGNQYVSSQGEQYPFVAEKLKLMLGHEVYAGVNNVIERPIYLPALDVANNVQTTDSSGNITITNAAIGSQVQVAANSMTDNRGNPFTGSLSISKVPTDLTPAALPEGLSPDLVVTIQPGEMLFTQPAQLTMPNEAGWPAGMEMDLWSINPITGEFEIVGKGAVSADRLSINTIEGGIRNSSWHFFSPPALVPELRVEDRGCVDCATKKGLTSQVELHTGGVTETHDLLSYQSLGEQRGLRLTYDSLRADARHIVQFGGQITANGGAIPSSARLVTTMTVHDGNTGIDYQVPGYTGDKKGLDGGEHIWDLPESGGEVNAALQADLRDYASGVYDFSLELGAYLDTANGFTGSSSSQTGELVHVNTLNSAFGSGWGIAGVQELVETAGGSVLLIDGDGSELVYKREGVSYKPSAGDMSVFEKLADGTFRRTTKEKTVYSFNADNRLVSIKAASGNETRHIYVNGQLTKIVDPVGLETTFTYTGDRVSAITDPAGRTTQLKYDAAGNLTQVIDPDSSKRTWSYDAEHHMTAEVDQRGSREETVYDFAGRATHGIRKDGSMIRVQPIQTQALLRPEQTISVLKPPAVSTKPIDRATYVDANGNVSTYILDDSGHLLSGVDGGGSTGVSERNFDKMVTRRVNGRGKETRYTYDERGNLLTVADEFSRGTGEGAGGNPIKTDFYSGRIVTSINPVSISTGDFNNDGHLDYATANASWQNGNQSIFFGDGQGGFSSALPIHGWDDSSSVLAADLDQDGNSDLIVVETGTGYGSESSVHVLWGSGEGSFERVTISSDVWSGYRSVVMGDIDGNGYGDLLVKDYTYVDGEGSKKQVKALFNDGSRTFVETLVISNDEGNGFPEIELGDVDGDGDLDAIAYYTYYDDNYNRSSLIQTFRYEGSYAFSAPSVALDDRSYDSPKTLVWTVDVNQDGYDDVIFPNGSQNLSIALSAGDGTFGSSYSHDLGLYAAQVLFADVNTDGRQDIIGVSEDDAVSVSLANLQGGFGIASLYDIGDYDLSFTSSDFDLYGLHIPSLKIADVDRDGDADIVTANYSGNSITVLYNDGAGAFGTRADYVASVLPAAVIVDDFNQDGLPDMISAGDTNVFLKNTGGQFTAEGNQPYQADFQIPVESSASANAMALEDVDGDGYADFVSLNWDGSLVVAYGGGGSFTLPITRSIEDSAKAVKIGDIDGDGTGDIVFTRYGSAAVSQKVWILKGGSNLEQGATESIDVGFNPGYLELGDFNGDGKLDILLAERYGPYSKLLLNDGLGSFTQTGVTQIQGTTLPLSGLIAVGDLNGDGRDEFIQKSSVYENGQSLTYLDAISMKADGGFESIGQFDLNRRAGSDEFDEFSGSISSAKIVDLNQDGRNDLLLAHDAEISVFMTQPDGSFGAKVDYPGVYEAPRRLNVGDVNADGKLDVVLGGRSRILVMLGEGDGTFKPQDRLEYVFQAEDGDLVFLNDLDQDGDADLIDVTASELFVRLSRAANNQQPSDPTTVGPRTYTYDLIFNQMTSQTDELGRQTRYEIDPTSGMRLSMTQVVGQIDSAANGETDDVVTAYTYTSLGLLDVETDPLGRQTDYDYDALGRMTRVTYAKGTADETIWHYEYNAVGNQTAIVDPNGHRTEYAFDAMNRMTQVTYAKGTADEATERYEYDVAGNQVASIDANGNRSQSVYDVMNRAVKSIAADPDGAGPLAAPVSSQTYDKAGNLTSTVDPLGRTTRYVYDSRNRLVKIIRPDGAVQTTRYDFDNNPVSRIDAKAQSTRSVYDARGRLVERIDENGDPTRFEYDAANQLIAQIDANGVRTEFKYDQLGRQIAVTTAAGSAEAITTRTEYDAVGNAISQTDGLGQRSQMSYDSLGRLILSRDAGSPVGETLYAYDAVGNLLSLTDAVGNTTSYVYDARDRVISETNELGNSRSQSYDANGNLIRTTDRNGSSRSFAYDGLNRQTSESWLDGLGNAFRSSTMVYDAASQLVAVQDPDSAYQFGYDALGRQIRISNAGTPGVATVVLDYAYDADGNLISVRDSINGAAAGVTSYAYDSEDRMTQVTQSGAGVDDKRVDFAYDAIGQFEAISRYSDLAGTLPVVASAYDYDELNRLKRLSHSNTSGELAFYDFAYDAANRITQISDVDGNTDYSYNARNELTGADHTDGSNPDESYDYDANGNRIESHRHGSGYVTGTNNQLLSDGIYTYAYDPEGNLVRQTEIATGKVRNLTWDYLNRLVIVVDVDSTGAEVMRVEYTYDVIGRRIAKSVDSDGAGSAVAQTLRFGYDRDHVLLEFAGASESPSMRYLYGPQVDQIIAQEDGSGTTLWLLSDHLGTVKDRVDDTGNLVNHRTFDSYGNLIAQSNTSFSSRYGFTGREFDEETGLHYYRARYYDGQTGRFISQDPIGFEGNDANPYRYVFNVPVSNVDPLGLFVPPVTPPPLPPAPPIIPNQTIPSPYTTPVPVPQTIPNIPPRPSQHGPEDPNSCDEPCEGWPQGGAYFQVREGNRNRGAVANHTPAWNSIQLSGIALAGIQSRTVVNNPNIPNFINKRNPINDGYRISPAICMDRDDDARLSSRGSSANAREYRRQQAFWIANYQFETAQAMDIVDIRTTIGYKYEEAIIQMQSYTTRLKAQSPYLFRSWSAYT</sequence>
<dbReference type="GO" id="GO:0005576">
    <property type="term" value="C:extracellular region"/>
    <property type="evidence" value="ECO:0007669"/>
    <property type="project" value="UniProtKB-SubCell"/>
</dbReference>
<feature type="region of interest" description="Disordered" evidence="6">
    <location>
        <begin position="3258"/>
        <end position="3291"/>
    </location>
</feature>
<evidence type="ECO:0000256" key="1">
    <source>
        <dbReference type="ARBA" id="ARBA00004613"/>
    </source>
</evidence>
<dbReference type="PROSITE" id="PS50292">
    <property type="entry name" value="PEROXIDASE_3"/>
    <property type="match status" value="1"/>
</dbReference>
<evidence type="ECO:0000313" key="9">
    <source>
        <dbReference type="Proteomes" id="UP000636505"/>
    </source>
</evidence>
<dbReference type="EMBL" id="JADEXG010000001">
    <property type="protein sequence ID" value="MBE9075751.1"/>
    <property type="molecule type" value="Genomic_DNA"/>
</dbReference>
<dbReference type="GO" id="GO:0004601">
    <property type="term" value="F:peroxidase activity"/>
    <property type="evidence" value="ECO:0007669"/>
    <property type="project" value="InterPro"/>
</dbReference>
<dbReference type="PRINTS" id="PR00457">
    <property type="entry name" value="ANPEROXIDASE"/>
</dbReference>
<keyword evidence="4" id="KW-0677">Repeat</keyword>
<dbReference type="GO" id="GO:0005509">
    <property type="term" value="F:calcium ion binding"/>
    <property type="evidence" value="ECO:0007669"/>
    <property type="project" value="InterPro"/>
</dbReference>
<dbReference type="NCBIfam" id="TIGR03696">
    <property type="entry name" value="Rhs_assc_core"/>
    <property type="match status" value="1"/>
</dbReference>
<dbReference type="InterPro" id="IPR006530">
    <property type="entry name" value="YD"/>
</dbReference>
<gene>
    <name evidence="8" type="ORF">IQ241_00285</name>
</gene>